<keyword evidence="5" id="KW-1185">Reference proteome</keyword>
<dbReference type="STRING" id="48936.NJ75_01267"/>
<gene>
    <name evidence="4" type="ORF">NJ75_01267</name>
</gene>
<dbReference type="EMBL" id="JRVC01000005">
    <property type="protein sequence ID" value="KHS48079.1"/>
    <property type="molecule type" value="Genomic_DNA"/>
</dbReference>
<dbReference type="AlphaFoldDB" id="A0A0B9ABW1"/>
<dbReference type="RefSeq" id="WP_236727079.1">
    <property type="nucleotide sequence ID" value="NZ_JRVC01000005.1"/>
</dbReference>
<dbReference type="InterPro" id="IPR029058">
    <property type="entry name" value="AB_hydrolase_fold"/>
</dbReference>
<dbReference type="Proteomes" id="UP000031338">
    <property type="component" value="Unassembled WGS sequence"/>
</dbReference>
<dbReference type="InterPro" id="IPR050300">
    <property type="entry name" value="GDXG_lipolytic_enzyme"/>
</dbReference>
<keyword evidence="2" id="KW-0732">Signal</keyword>
<protein>
    <submittedName>
        <fullName evidence="4">Putative xylanase</fullName>
    </submittedName>
</protein>
<dbReference type="PATRIC" id="fig|48936.3.peg.1269"/>
<dbReference type="GO" id="GO:0045493">
    <property type="term" value="P:xylan catabolic process"/>
    <property type="evidence" value="ECO:0007669"/>
    <property type="project" value="UniProtKB-KW"/>
</dbReference>
<keyword evidence="4" id="KW-0858">Xylan degradation</keyword>
<dbReference type="PANTHER" id="PTHR48081">
    <property type="entry name" value="AB HYDROLASE SUPERFAMILY PROTEIN C4A8.06C"/>
    <property type="match status" value="1"/>
</dbReference>
<dbReference type="Pfam" id="PF20434">
    <property type="entry name" value="BD-FAE"/>
    <property type="match status" value="1"/>
</dbReference>
<keyword evidence="4" id="KW-0119">Carbohydrate metabolism</keyword>
<accession>A0A0B9ABW1</accession>
<evidence type="ECO:0000256" key="2">
    <source>
        <dbReference type="SAM" id="SignalP"/>
    </source>
</evidence>
<evidence type="ECO:0000313" key="5">
    <source>
        <dbReference type="Proteomes" id="UP000031338"/>
    </source>
</evidence>
<keyword evidence="1 4" id="KW-0378">Hydrolase</keyword>
<organism evidence="4 5">
    <name type="scientific">Novosphingobium subterraneum</name>
    <dbReference type="NCBI Taxonomy" id="48936"/>
    <lineage>
        <taxon>Bacteria</taxon>
        <taxon>Pseudomonadati</taxon>
        <taxon>Pseudomonadota</taxon>
        <taxon>Alphaproteobacteria</taxon>
        <taxon>Sphingomonadales</taxon>
        <taxon>Sphingomonadaceae</taxon>
        <taxon>Novosphingobium</taxon>
    </lineage>
</organism>
<dbReference type="PANTHER" id="PTHR48081:SF6">
    <property type="entry name" value="PEPTIDASE S9 PROLYL OLIGOPEPTIDASE CATALYTIC DOMAIN-CONTAINING PROTEIN"/>
    <property type="match status" value="1"/>
</dbReference>
<feature type="signal peptide" evidence="2">
    <location>
        <begin position="1"/>
        <end position="25"/>
    </location>
</feature>
<sequence>MRMPVDRRQMLLGSGLFLMTLPVSAAREALKIPQGAGPLPAEWIGAPSITLWDGLPPGSPRTAPKPSITLDPTFITGVARPEMRLFRPKRSNGQAILTIPGGAYTFVSIRNEGTDVARTFTELGYTVFVLVYRLPGEGWANRADVPLQDAQRAMRLIKSRAGQFSIDPDRISVIGFSAGGHLAASLITAGRDGCYDGRDAADQLDPLPSLAALIYPVISTEPPYTHQQSVEMLLGPNPTAEAIERRSPARRIGANTPPTFLVHALDDVPVPSQNSLLFLDAMQRARRPVEIHLFEEGGHGFGIGPSNAPAGQWPQLLSAFIARHMAPS</sequence>
<feature type="chain" id="PRO_5002141416" evidence="2">
    <location>
        <begin position="26"/>
        <end position="328"/>
    </location>
</feature>
<name>A0A0B9ABW1_9SPHN</name>
<dbReference type="InterPro" id="IPR049492">
    <property type="entry name" value="BD-FAE-like_dom"/>
</dbReference>
<reference evidence="4 5" key="1">
    <citation type="submission" date="2014-10" db="EMBL/GenBank/DDBJ databases">
        <title>Draft genome sequence of Novosphingobium subterraneum DSM 12447.</title>
        <authorList>
            <person name="Gan H.M."/>
            <person name="Gan H.Y."/>
            <person name="Savka M.A."/>
        </authorList>
    </citation>
    <scope>NUCLEOTIDE SEQUENCE [LARGE SCALE GENOMIC DNA]</scope>
    <source>
        <strain evidence="4 5">DSM 12447</strain>
    </source>
</reference>
<feature type="domain" description="BD-FAE-like" evidence="3">
    <location>
        <begin position="88"/>
        <end position="280"/>
    </location>
</feature>
<evidence type="ECO:0000313" key="4">
    <source>
        <dbReference type="EMBL" id="KHS48079.1"/>
    </source>
</evidence>
<keyword evidence="4" id="KW-0624">Polysaccharide degradation</keyword>
<dbReference type="SUPFAM" id="SSF53474">
    <property type="entry name" value="alpha/beta-Hydrolases"/>
    <property type="match status" value="1"/>
</dbReference>
<proteinExistence type="predicted"/>
<evidence type="ECO:0000259" key="3">
    <source>
        <dbReference type="Pfam" id="PF20434"/>
    </source>
</evidence>
<dbReference type="Gene3D" id="3.40.50.1820">
    <property type="entry name" value="alpha/beta hydrolase"/>
    <property type="match status" value="1"/>
</dbReference>
<comment type="caution">
    <text evidence="4">The sequence shown here is derived from an EMBL/GenBank/DDBJ whole genome shotgun (WGS) entry which is preliminary data.</text>
</comment>
<evidence type="ECO:0000256" key="1">
    <source>
        <dbReference type="ARBA" id="ARBA00022801"/>
    </source>
</evidence>
<keyword evidence="4" id="KW-0326">Glycosidase</keyword>
<dbReference type="GO" id="GO:0016798">
    <property type="term" value="F:hydrolase activity, acting on glycosyl bonds"/>
    <property type="evidence" value="ECO:0007669"/>
    <property type="project" value="UniProtKB-KW"/>
</dbReference>